<organism evidence="1 2">
    <name type="scientific">Candidatus Fusicatenibacter merdavium</name>
    <dbReference type="NCBI Taxonomy" id="2838600"/>
    <lineage>
        <taxon>Bacteria</taxon>
        <taxon>Bacillati</taxon>
        <taxon>Bacillota</taxon>
        <taxon>Clostridia</taxon>
        <taxon>Lachnospirales</taxon>
        <taxon>Lachnospiraceae</taxon>
        <taxon>Fusicatenibacter</taxon>
    </lineage>
</organism>
<reference evidence="1" key="1">
    <citation type="journal article" date="2021" name="PeerJ">
        <title>Extensive microbial diversity within the chicken gut microbiome revealed by metagenomics and culture.</title>
        <authorList>
            <person name="Gilroy R."/>
            <person name="Ravi A."/>
            <person name="Getino M."/>
            <person name="Pursley I."/>
            <person name="Horton D.L."/>
            <person name="Alikhan N.F."/>
            <person name="Baker D."/>
            <person name="Gharbi K."/>
            <person name="Hall N."/>
            <person name="Watson M."/>
            <person name="Adriaenssens E.M."/>
            <person name="Foster-Nyarko E."/>
            <person name="Jarju S."/>
            <person name="Secka A."/>
            <person name="Antonio M."/>
            <person name="Oren A."/>
            <person name="Chaudhuri R.R."/>
            <person name="La Ragione R."/>
            <person name="Hildebrand F."/>
            <person name="Pallen M.J."/>
        </authorList>
    </citation>
    <scope>NUCLEOTIDE SEQUENCE</scope>
    <source>
        <strain evidence="1">CHK183-1962</strain>
    </source>
</reference>
<proteinExistence type="predicted"/>
<evidence type="ECO:0000313" key="2">
    <source>
        <dbReference type="Proteomes" id="UP000886890"/>
    </source>
</evidence>
<dbReference type="AlphaFoldDB" id="A0A9D1XB91"/>
<reference evidence="1" key="2">
    <citation type="submission" date="2021-04" db="EMBL/GenBank/DDBJ databases">
        <authorList>
            <person name="Gilroy R."/>
        </authorList>
    </citation>
    <scope>NUCLEOTIDE SEQUENCE</scope>
    <source>
        <strain evidence="1">CHK183-1962</strain>
    </source>
</reference>
<accession>A0A9D1XB91</accession>
<name>A0A9D1XB91_9FIRM</name>
<gene>
    <name evidence="1" type="ORF">H9734_01760</name>
</gene>
<dbReference type="Proteomes" id="UP000886890">
    <property type="component" value="Unassembled WGS sequence"/>
</dbReference>
<sequence length="76" mass="8453">MTIHEEYVLKVESNAAYKGKFQNAYLLPKGAQRLHAIPRPRRQTENGPAHSHAACAGLFSSAIKKTLTLLEKDGMF</sequence>
<comment type="caution">
    <text evidence="1">The sequence shown here is derived from an EMBL/GenBank/DDBJ whole genome shotgun (WGS) entry which is preliminary data.</text>
</comment>
<evidence type="ECO:0000313" key="1">
    <source>
        <dbReference type="EMBL" id="HIX76314.1"/>
    </source>
</evidence>
<dbReference type="EMBL" id="DXEK01000024">
    <property type="protein sequence ID" value="HIX76314.1"/>
    <property type="molecule type" value="Genomic_DNA"/>
</dbReference>
<protein>
    <submittedName>
        <fullName evidence="1">Uncharacterized protein</fullName>
    </submittedName>
</protein>